<feature type="signal peptide" evidence="6">
    <location>
        <begin position="1"/>
        <end position="23"/>
    </location>
</feature>
<organism evidence="8 9">
    <name type="scientific">Chaetoceros tenuissimus</name>
    <dbReference type="NCBI Taxonomy" id="426638"/>
    <lineage>
        <taxon>Eukaryota</taxon>
        <taxon>Sar</taxon>
        <taxon>Stramenopiles</taxon>
        <taxon>Ochrophyta</taxon>
        <taxon>Bacillariophyta</taxon>
        <taxon>Coscinodiscophyceae</taxon>
        <taxon>Chaetocerotophycidae</taxon>
        <taxon>Chaetocerotales</taxon>
        <taxon>Chaetocerotaceae</taxon>
        <taxon>Chaetoceros</taxon>
    </lineage>
</organism>
<evidence type="ECO:0000313" key="9">
    <source>
        <dbReference type="Proteomes" id="UP001054902"/>
    </source>
</evidence>
<feature type="domain" description="Peptidase S1" evidence="7">
    <location>
        <begin position="61"/>
        <end position="287"/>
    </location>
</feature>
<keyword evidence="9" id="KW-1185">Reference proteome</keyword>
<evidence type="ECO:0000256" key="6">
    <source>
        <dbReference type="SAM" id="SignalP"/>
    </source>
</evidence>
<dbReference type="PANTHER" id="PTHR24276:SF91">
    <property type="entry name" value="AT26814P-RELATED"/>
    <property type="match status" value="1"/>
</dbReference>
<dbReference type="AlphaFoldDB" id="A0AAD3GZ11"/>
<evidence type="ECO:0000256" key="1">
    <source>
        <dbReference type="ARBA" id="ARBA00007664"/>
    </source>
</evidence>
<dbReference type="InterPro" id="IPR043504">
    <property type="entry name" value="Peptidase_S1_PA_chymotrypsin"/>
</dbReference>
<dbReference type="GO" id="GO:0006508">
    <property type="term" value="P:proteolysis"/>
    <property type="evidence" value="ECO:0007669"/>
    <property type="project" value="UniProtKB-KW"/>
</dbReference>
<evidence type="ECO:0000313" key="8">
    <source>
        <dbReference type="EMBL" id="GFH44180.1"/>
    </source>
</evidence>
<feature type="region of interest" description="Disordered" evidence="5">
    <location>
        <begin position="476"/>
        <end position="506"/>
    </location>
</feature>
<feature type="region of interest" description="Disordered" evidence="5">
    <location>
        <begin position="372"/>
        <end position="398"/>
    </location>
</feature>
<feature type="region of interest" description="Disordered" evidence="5">
    <location>
        <begin position="435"/>
        <end position="458"/>
    </location>
</feature>
<accession>A0AAD3GZ11</accession>
<evidence type="ECO:0000259" key="7">
    <source>
        <dbReference type="PROSITE" id="PS50240"/>
    </source>
</evidence>
<keyword evidence="4" id="KW-0378">Hydrolase</keyword>
<dbReference type="PROSITE" id="PS00135">
    <property type="entry name" value="TRYPSIN_SER"/>
    <property type="match status" value="1"/>
</dbReference>
<evidence type="ECO:0000256" key="3">
    <source>
        <dbReference type="ARBA" id="ARBA00023157"/>
    </source>
</evidence>
<proteinExistence type="inferred from homology"/>
<dbReference type="CDD" id="cd00190">
    <property type="entry name" value="Tryp_SPc"/>
    <property type="match status" value="1"/>
</dbReference>
<keyword evidence="4" id="KW-0645">Protease</keyword>
<gene>
    <name evidence="8" type="ORF">CTEN210_00654</name>
</gene>
<dbReference type="InterPro" id="IPR001254">
    <property type="entry name" value="Trypsin_dom"/>
</dbReference>
<dbReference type="PRINTS" id="PR00722">
    <property type="entry name" value="CHYMOTRYPSIN"/>
</dbReference>
<dbReference type="Gene3D" id="2.40.10.10">
    <property type="entry name" value="Trypsin-like serine proteases"/>
    <property type="match status" value="1"/>
</dbReference>
<reference evidence="8 9" key="1">
    <citation type="journal article" date="2021" name="Sci. Rep.">
        <title>The genome of the diatom Chaetoceros tenuissimus carries an ancient integrated fragment of an extant virus.</title>
        <authorList>
            <person name="Hongo Y."/>
            <person name="Kimura K."/>
            <person name="Takaki Y."/>
            <person name="Yoshida Y."/>
            <person name="Baba S."/>
            <person name="Kobayashi G."/>
            <person name="Nagasaki K."/>
            <person name="Hano T."/>
            <person name="Tomaru Y."/>
        </authorList>
    </citation>
    <scope>NUCLEOTIDE SEQUENCE [LARGE SCALE GENOMIC DNA]</scope>
    <source>
        <strain evidence="8 9">NIES-3715</strain>
    </source>
</reference>
<evidence type="ECO:0000256" key="5">
    <source>
        <dbReference type="SAM" id="MobiDB-lite"/>
    </source>
</evidence>
<comment type="caution">
    <text evidence="8">The sequence shown here is derived from an EMBL/GenBank/DDBJ whole genome shotgun (WGS) entry which is preliminary data.</text>
</comment>
<keyword evidence="4" id="KW-0720">Serine protease</keyword>
<name>A0AAD3GZ11_9STRA</name>
<dbReference type="Proteomes" id="UP001054902">
    <property type="component" value="Unassembled WGS sequence"/>
</dbReference>
<feature type="compositionally biased region" description="Low complexity" evidence="5">
    <location>
        <begin position="435"/>
        <end position="444"/>
    </location>
</feature>
<dbReference type="PROSITE" id="PS51257">
    <property type="entry name" value="PROKAR_LIPOPROTEIN"/>
    <property type="match status" value="1"/>
</dbReference>
<evidence type="ECO:0000256" key="4">
    <source>
        <dbReference type="RuleBase" id="RU363034"/>
    </source>
</evidence>
<dbReference type="InterPro" id="IPR050430">
    <property type="entry name" value="Peptidase_S1"/>
</dbReference>
<protein>
    <recommendedName>
        <fullName evidence="7">Peptidase S1 domain-containing protein</fullName>
    </recommendedName>
</protein>
<sequence length="506" mass="54203">MFSKVGVSSAIVLVWTLVGSCNAKLAKEKTLEKNIDDISLVEPDVTSKLDLLNSNKDIVAIIGGDPASQGTYPWFASAMIDDIWGGCGGMLVAPEYVLTAAHCVGSFNAFDIGSLCNTSENCGQPSELIAMSGQPIVHPEYFIVENDFALVKLERRSTITPVSMDSNNLVSSYSSSKSLWTVGFGRQDPTAPYYPEELFHVEVKYVPHSICVSNYEDHIFDVTNNMMCAADPGQDSCNGDSGGPLMDRENNTLVGIVSWGEDCAHPEYPGVYAKISSQWNWIRDTICSGHSTPRPDFCEGYTAPPTPSPAPLFECTDTPLDWHDADGEDFNCTWYAEGSNCEVFGDCCADENGVTANMACCVCGGGDGSSNTPSPTSFPTTTSSVFPTSTPSTTSAPSFECTDTPLDWHDADGEDFNCTCKHGCACGGGAASSSPPTEVPTNFPTHPPPSSPTSSPTVVVTSSYDGIVHAIEILFGRKSSKGQERLDNRPVTSSNSNSKEWEFPKK</sequence>
<dbReference type="InterPro" id="IPR033116">
    <property type="entry name" value="TRYPSIN_SER"/>
</dbReference>
<keyword evidence="3" id="KW-1015">Disulfide bond</keyword>
<dbReference type="InterPro" id="IPR018114">
    <property type="entry name" value="TRYPSIN_HIS"/>
</dbReference>
<keyword evidence="6" id="KW-0732">Signal</keyword>
<dbReference type="PROSITE" id="PS00134">
    <property type="entry name" value="TRYPSIN_HIS"/>
    <property type="match status" value="1"/>
</dbReference>
<dbReference type="PROSITE" id="PS50240">
    <property type="entry name" value="TRYPSIN_DOM"/>
    <property type="match status" value="1"/>
</dbReference>
<dbReference type="InterPro" id="IPR009003">
    <property type="entry name" value="Peptidase_S1_PA"/>
</dbReference>
<keyword evidence="2" id="KW-0843">Virulence</keyword>
<dbReference type="Pfam" id="PF00089">
    <property type="entry name" value="Trypsin"/>
    <property type="match status" value="1"/>
</dbReference>
<dbReference type="GO" id="GO:0004252">
    <property type="term" value="F:serine-type endopeptidase activity"/>
    <property type="evidence" value="ECO:0007669"/>
    <property type="project" value="InterPro"/>
</dbReference>
<dbReference type="FunFam" id="2.40.10.10:FF:000002">
    <property type="entry name" value="Transmembrane protease serine"/>
    <property type="match status" value="1"/>
</dbReference>
<evidence type="ECO:0000256" key="2">
    <source>
        <dbReference type="ARBA" id="ARBA00023026"/>
    </source>
</evidence>
<comment type="similarity">
    <text evidence="1">Belongs to the peptidase S1 family.</text>
</comment>
<dbReference type="EMBL" id="BLLK01000019">
    <property type="protein sequence ID" value="GFH44180.1"/>
    <property type="molecule type" value="Genomic_DNA"/>
</dbReference>
<dbReference type="PANTHER" id="PTHR24276">
    <property type="entry name" value="POLYSERASE-RELATED"/>
    <property type="match status" value="1"/>
</dbReference>
<dbReference type="SMART" id="SM00020">
    <property type="entry name" value="Tryp_SPc"/>
    <property type="match status" value="1"/>
</dbReference>
<dbReference type="InterPro" id="IPR001314">
    <property type="entry name" value="Peptidase_S1A"/>
</dbReference>
<feature type="chain" id="PRO_5042248709" description="Peptidase S1 domain-containing protein" evidence="6">
    <location>
        <begin position="24"/>
        <end position="506"/>
    </location>
</feature>
<dbReference type="SUPFAM" id="SSF50494">
    <property type="entry name" value="Trypsin-like serine proteases"/>
    <property type="match status" value="1"/>
</dbReference>